<dbReference type="AlphaFoldDB" id="A0A1F5LNT6"/>
<evidence type="ECO:0000256" key="2">
    <source>
        <dbReference type="SAM" id="MobiDB-lite"/>
    </source>
</evidence>
<dbReference type="GO" id="GO:0019290">
    <property type="term" value="P:siderophore biosynthetic process"/>
    <property type="evidence" value="ECO:0007669"/>
    <property type="project" value="InterPro"/>
</dbReference>
<dbReference type="GO" id="GO:0016410">
    <property type="term" value="F:N-acyltransferase activity"/>
    <property type="evidence" value="ECO:0007669"/>
    <property type="project" value="TreeGrafter"/>
</dbReference>
<feature type="compositionally biased region" description="Polar residues" evidence="2">
    <location>
        <begin position="74"/>
        <end position="92"/>
    </location>
</feature>
<keyword evidence="5" id="KW-1185">Reference proteome</keyword>
<dbReference type="Gene3D" id="3.40.630.30">
    <property type="match status" value="1"/>
</dbReference>
<evidence type="ECO:0000313" key="5">
    <source>
        <dbReference type="Proteomes" id="UP000177622"/>
    </source>
</evidence>
<dbReference type="PANTHER" id="PTHR31438">
    <property type="entry name" value="LYSINE N-ACYLTRANSFERASE C17G9.06C-RELATED"/>
    <property type="match status" value="1"/>
</dbReference>
<dbReference type="EMBL" id="LXJU01000005">
    <property type="protein sequence ID" value="OGE54882.1"/>
    <property type="molecule type" value="Genomic_DNA"/>
</dbReference>
<comment type="caution">
    <text evidence="4">The sequence shown here is derived from an EMBL/GenBank/DDBJ whole genome shotgun (WGS) entry which is preliminary data.</text>
</comment>
<name>A0A1F5LNT6_PENAI</name>
<dbReference type="STRING" id="1835702.A0A1F5LNT6"/>
<feature type="region of interest" description="Disordered" evidence="2">
    <location>
        <begin position="69"/>
        <end position="96"/>
    </location>
</feature>
<protein>
    <recommendedName>
        <fullName evidence="3">Acyltransferase MbtK/IucB-like conserved domain-containing protein</fullName>
    </recommendedName>
</protein>
<gene>
    <name evidence="4" type="ORF">PENARI_c005G05632</name>
</gene>
<evidence type="ECO:0000313" key="4">
    <source>
        <dbReference type="EMBL" id="OGE54882.1"/>
    </source>
</evidence>
<feature type="domain" description="Acyltransferase MbtK/IucB-like conserved" evidence="3">
    <location>
        <begin position="242"/>
        <end position="291"/>
    </location>
</feature>
<dbReference type="InterPro" id="IPR016181">
    <property type="entry name" value="Acyl_CoA_acyltransferase"/>
</dbReference>
<dbReference type="GeneID" id="34574491"/>
<dbReference type="Pfam" id="PF13523">
    <property type="entry name" value="Acetyltransf_8"/>
    <property type="match status" value="1"/>
</dbReference>
<dbReference type="SUPFAM" id="SSF55729">
    <property type="entry name" value="Acyl-CoA N-acyltransferases (Nat)"/>
    <property type="match status" value="1"/>
</dbReference>
<comment type="similarity">
    <text evidence="1">Belongs to the lysine N-acyltransferase MbtK family.</text>
</comment>
<dbReference type="OrthoDB" id="4250781at2759"/>
<organism evidence="4 5">
    <name type="scientific">Penicillium arizonense</name>
    <dbReference type="NCBI Taxonomy" id="1835702"/>
    <lineage>
        <taxon>Eukaryota</taxon>
        <taxon>Fungi</taxon>
        <taxon>Dikarya</taxon>
        <taxon>Ascomycota</taxon>
        <taxon>Pezizomycotina</taxon>
        <taxon>Eurotiomycetes</taxon>
        <taxon>Eurotiomycetidae</taxon>
        <taxon>Eurotiales</taxon>
        <taxon>Aspergillaceae</taxon>
        <taxon>Penicillium</taxon>
    </lineage>
</organism>
<dbReference type="InterPro" id="IPR019432">
    <property type="entry name" value="Acyltransferase_MbtK/IucB-like"/>
</dbReference>
<sequence>MASSSQALASVKIRLPHPYLTAYNVAPSSKAVCETQSFQLRKADNAQEAQPFPQALHNDQLYFTAPTPVKSESAPPTSNNTAWARAQRSPSSIARWENQPAPTVGQIWLYLYTIFTVQEEIETFRLQLQGPHADAMAHALRLSMVAIDHPRPVSTSTAFKPTPNEVLILRSAFWQGCASPLGSQPIWVPSWNPASAVPHLDWTMTSTETMHRRHPRRNPKPTPGSVVYSRYIPFLDEHFSLVALDYRNPDHLNLFHTWQNDPRVAQGWKETGTLDEHREYLRRQDEDPHTLTVLGHFNDTPFSYYEIFWAKEDNVGAHYSSGNFDRGRHTLVGNDAFRGPHRVMAWWPSMIHYCFLDDHRTENIIGEPMSTNDKVLTYDYTFGLHQDQLIDLPHKRASLVKCTRERFFQLCPFNQTSPHIAGTGLGFKPRL</sequence>
<evidence type="ECO:0000259" key="3">
    <source>
        <dbReference type="SMART" id="SM01006"/>
    </source>
</evidence>
<dbReference type="PANTHER" id="PTHR31438:SF7">
    <property type="entry name" value="ACYLTRANSFERASE MBTK_IUCB-LIKE CONSERVED DOMAIN-CONTAINING PROTEIN"/>
    <property type="match status" value="1"/>
</dbReference>
<dbReference type="Proteomes" id="UP000177622">
    <property type="component" value="Unassembled WGS sequence"/>
</dbReference>
<evidence type="ECO:0000256" key="1">
    <source>
        <dbReference type="ARBA" id="ARBA00009893"/>
    </source>
</evidence>
<dbReference type="SMART" id="SM01006">
    <property type="entry name" value="AlcB"/>
    <property type="match status" value="1"/>
</dbReference>
<proteinExistence type="inferred from homology"/>
<accession>A0A1F5LNT6</accession>
<dbReference type="RefSeq" id="XP_022490312.1">
    <property type="nucleotide sequence ID" value="XM_022629757.1"/>
</dbReference>
<reference evidence="4 5" key="1">
    <citation type="journal article" date="2016" name="Sci. Rep.">
        <title>Penicillium arizonense, a new, genome sequenced fungal species, reveals a high chemical diversity in secreted metabolites.</title>
        <authorList>
            <person name="Grijseels S."/>
            <person name="Nielsen J.C."/>
            <person name="Randelovic M."/>
            <person name="Nielsen J."/>
            <person name="Nielsen K.F."/>
            <person name="Workman M."/>
            <person name="Frisvad J.C."/>
        </authorList>
    </citation>
    <scope>NUCLEOTIDE SEQUENCE [LARGE SCALE GENOMIC DNA]</scope>
    <source>
        <strain evidence="4 5">CBS 141311</strain>
    </source>
</reference>